<evidence type="ECO:0000256" key="5">
    <source>
        <dbReference type="ARBA" id="ARBA00038063"/>
    </source>
</evidence>
<dbReference type="EC" id="3.1.1.29" evidence="1 7"/>
<organism evidence="10 11">
    <name type="scientific">Ventrimonas faecis</name>
    <dbReference type="NCBI Taxonomy" id="3133170"/>
    <lineage>
        <taxon>Bacteria</taxon>
        <taxon>Bacillati</taxon>
        <taxon>Bacillota</taxon>
        <taxon>Clostridia</taxon>
        <taxon>Lachnospirales</taxon>
        <taxon>Lachnospiraceae</taxon>
        <taxon>Ventrimonas</taxon>
    </lineage>
</organism>
<proteinExistence type="inferred from homology"/>
<evidence type="ECO:0000313" key="10">
    <source>
        <dbReference type="EMBL" id="MEQ2564467.1"/>
    </source>
</evidence>
<feature type="binding site" evidence="7">
    <location>
        <position position="112"/>
    </location>
    <ligand>
        <name>tRNA</name>
        <dbReference type="ChEBI" id="CHEBI:17843"/>
    </ligand>
</feature>
<sequence>MYLIAGLGNPTREYEKTRHNVGFSVIDVLADKYNIDVSDRKHKALCGRGVIEGEKVLLLKPQTFMNLSGESIREAVDYYKIDPEDIIVIYDDISLDPGQLRIRLKGSAGGHNGIKNIIAHLGTQEFPRIKVGVGAKPPKMDLADYVLSRFGAEEQKLMDEAFGEAAEAAVMMMTAGAERAMNHYNAKKKAE</sequence>
<keyword evidence="7" id="KW-0963">Cytoplasm</keyword>
<dbReference type="InterPro" id="IPR036416">
    <property type="entry name" value="Pept_tRNA_hydro_sf"/>
</dbReference>
<gene>
    <name evidence="7 10" type="primary">pth</name>
    <name evidence="10" type="ORF">WMO41_15070</name>
</gene>
<feature type="site" description="Discriminates between blocked and unblocked aminoacyl-tRNA" evidence="7">
    <location>
        <position position="9"/>
    </location>
</feature>
<dbReference type="SUPFAM" id="SSF53178">
    <property type="entry name" value="Peptidyl-tRNA hydrolase-like"/>
    <property type="match status" value="1"/>
</dbReference>
<dbReference type="EMBL" id="JBBMFJ010000046">
    <property type="protein sequence ID" value="MEQ2564467.1"/>
    <property type="molecule type" value="Genomic_DNA"/>
</dbReference>
<feature type="binding site" evidence="7">
    <location>
        <position position="66"/>
    </location>
    <ligand>
        <name>tRNA</name>
        <dbReference type="ChEBI" id="CHEBI:17843"/>
    </ligand>
</feature>
<dbReference type="GO" id="GO:0004045">
    <property type="term" value="F:peptidyl-tRNA hydrolase activity"/>
    <property type="evidence" value="ECO:0007669"/>
    <property type="project" value="UniProtKB-EC"/>
</dbReference>
<dbReference type="PANTHER" id="PTHR17224">
    <property type="entry name" value="PEPTIDYL-TRNA HYDROLASE"/>
    <property type="match status" value="1"/>
</dbReference>
<dbReference type="RefSeq" id="WP_349230458.1">
    <property type="nucleotide sequence ID" value="NZ_JBBMFJ010000046.1"/>
</dbReference>
<dbReference type="InterPro" id="IPR018171">
    <property type="entry name" value="Pept_tRNA_hydro_CS"/>
</dbReference>
<keyword evidence="4 7" id="KW-0694">RNA-binding</keyword>
<comment type="function">
    <text evidence="7">Hydrolyzes ribosome-free peptidyl-tRNAs (with 1 or more amino acids incorporated), which drop off the ribosome during protein synthesis, or as a result of ribosome stalling.</text>
</comment>
<dbReference type="NCBIfam" id="TIGR00447">
    <property type="entry name" value="pth"/>
    <property type="match status" value="1"/>
</dbReference>
<feature type="binding site" evidence="7">
    <location>
        <position position="64"/>
    </location>
    <ligand>
        <name>tRNA</name>
        <dbReference type="ChEBI" id="CHEBI:17843"/>
    </ligand>
</feature>
<dbReference type="PROSITE" id="PS01196">
    <property type="entry name" value="PEPT_TRNA_HYDROL_2"/>
    <property type="match status" value="1"/>
</dbReference>
<comment type="subunit">
    <text evidence="7">Monomer.</text>
</comment>
<keyword evidence="3 7" id="KW-0378">Hydrolase</keyword>
<accession>A0ABV1HRL2</accession>
<evidence type="ECO:0000256" key="8">
    <source>
        <dbReference type="RuleBase" id="RU000673"/>
    </source>
</evidence>
<comment type="function">
    <text evidence="7">Catalyzes the release of premature peptidyl moieties from peptidyl-tRNA molecules trapped in stalled 50S ribosomal subunits, and thus maintains levels of free tRNAs and 50S ribosomes.</text>
</comment>
<evidence type="ECO:0000256" key="3">
    <source>
        <dbReference type="ARBA" id="ARBA00022801"/>
    </source>
</evidence>
<feature type="site" description="Stabilizes the basic form of H active site to accept a proton" evidence="7">
    <location>
        <position position="91"/>
    </location>
</feature>
<evidence type="ECO:0000256" key="6">
    <source>
        <dbReference type="ARBA" id="ARBA00050038"/>
    </source>
</evidence>
<feature type="binding site" evidence="7">
    <location>
        <position position="14"/>
    </location>
    <ligand>
        <name>tRNA</name>
        <dbReference type="ChEBI" id="CHEBI:17843"/>
    </ligand>
</feature>
<dbReference type="PROSITE" id="PS01195">
    <property type="entry name" value="PEPT_TRNA_HYDROL_1"/>
    <property type="match status" value="1"/>
</dbReference>
<comment type="caution">
    <text evidence="10">The sequence shown here is derived from an EMBL/GenBank/DDBJ whole genome shotgun (WGS) entry which is preliminary data.</text>
</comment>
<name>A0ABV1HRL2_9FIRM</name>
<evidence type="ECO:0000256" key="4">
    <source>
        <dbReference type="ARBA" id="ARBA00022884"/>
    </source>
</evidence>
<evidence type="ECO:0000256" key="1">
    <source>
        <dbReference type="ARBA" id="ARBA00013260"/>
    </source>
</evidence>
<evidence type="ECO:0000256" key="2">
    <source>
        <dbReference type="ARBA" id="ARBA00022555"/>
    </source>
</evidence>
<dbReference type="Gene3D" id="3.40.50.1470">
    <property type="entry name" value="Peptidyl-tRNA hydrolase"/>
    <property type="match status" value="1"/>
</dbReference>
<evidence type="ECO:0000256" key="7">
    <source>
        <dbReference type="HAMAP-Rule" id="MF_00083"/>
    </source>
</evidence>
<dbReference type="Proteomes" id="UP001437460">
    <property type="component" value="Unassembled WGS sequence"/>
</dbReference>
<reference evidence="10 11" key="1">
    <citation type="submission" date="2024-03" db="EMBL/GenBank/DDBJ databases">
        <title>Human intestinal bacterial collection.</title>
        <authorList>
            <person name="Pauvert C."/>
            <person name="Hitch T.C.A."/>
            <person name="Clavel T."/>
        </authorList>
    </citation>
    <scope>NUCLEOTIDE SEQUENCE [LARGE SCALE GENOMIC DNA]</scope>
    <source>
        <strain evidence="10 11">CLA-AP-H27</strain>
    </source>
</reference>
<dbReference type="Pfam" id="PF01195">
    <property type="entry name" value="Pept_tRNA_hydro"/>
    <property type="match status" value="1"/>
</dbReference>
<evidence type="ECO:0000313" key="11">
    <source>
        <dbReference type="Proteomes" id="UP001437460"/>
    </source>
</evidence>
<evidence type="ECO:0000256" key="9">
    <source>
        <dbReference type="RuleBase" id="RU004320"/>
    </source>
</evidence>
<feature type="active site" description="Proton acceptor" evidence="7">
    <location>
        <position position="19"/>
    </location>
</feature>
<comment type="similarity">
    <text evidence="5 7 9">Belongs to the PTH family.</text>
</comment>
<comment type="catalytic activity">
    <reaction evidence="7 8">
        <text>an N-acyl-L-alpha-aminoacyl-tRNA + H2O = an N-acyl-L-amino acid + a tRNA + H(+)</text>
        <dbReference type="Rhea" id="RHEA:54448"/>
        <dbReference type="Rhea" id="RHEA-COMP:10123"/>
        <dbReference type="Rhea" id="RHEA-COMP:13883"/>
        <dbReference type="ChEBI" id="CHEBI:15377"/>
        <dbReference type="ChEBI" id="CHEBI:15378"/>
        <dbReference type="ChEBI" id="CHEBI:59874"/>
        <dbReference type="ChEBI" id="CHEBI:78442"/>
        <dbReference type="ChEBI" id="CHEBI:138191"/>
        <dbReference type="EC" id="3.1.1.29"/>
    </reaction>
</comment>
<keyword evidence="2 7" id="KW-0820">tRNA-binding</keyword>
<dbReference type="InterPro" id="IPR001328">
    <property type="entry name" value="Pept_tRNA_hydro"/>
</dbReference>
<keyword evidence="11" id="KW-1185">Reference proteome</keyword>
<dbReference type="HAMAP" id="MF_00083">
    <property type="entry name" value="Pept_tRNA_hydro_bact"/>
    <property type="match status" value="1"/>
</dbReference>
<protein>
    <recommendedName>
        <fullName evidence="6 7">Peptidyl-tRNA hydrolase</fullName>
        <shortName evidence="7">Pth</shortName>
        <ecNumber evidence="1 7">3.1.1.29</ecNumber>
    </recommendedName>
</protein>
<dbReference type="CDD" id="cd00462">
    <property type="entry name" value="PTH"/>
    <property type="match status" value="1"/>
</dbReference>
<comment type="subcellular location">
    <subcellularLocation>
        <location evidence="7">Cytoplasm</location>
    </subcellularLocation>
</comment>
<dbReference type="PANTHER" id="PTHR17224:SF1">
    <property type="entry name" value="PEPTIDYL-TRNA HYDROLASE"/>
    <property type="match status" value="1"/>
</dbReference>